<dbReference type="KEGG" id="hor:Hore_13040"/>
<dbReference type="InterPro" id="IPR003439">
    <property type="entry name" value="ABC_transporter-like_ATP-bd"/>
</dbReference>
<evidence type="ECO:0000256" key="3">
    <source>
        <dbReference type="ARBA" id="ARBA00022741"/>
    </source>
</evidence>
<dbReference type="Proteomes" id="UP000000719">
    <property type="component" value="Chromosome"/>
</dbReference>
<dbReference type="HOGENOM" id="CLU_000604_1_23_9"/>
<organism evidence="6 7">
    <name type="scientific">Halothermothrix orenii (strain H 168 / OCM 544 / DSM 9562)</name>
    <dbReference type="NCBI Taxonomy" id="373903"/>
    <lineage>
        <taxon>Bacteria</taxon>
        <taxon>Bacillati</taxon>
        <taxon>Bacillota</taxon>
        <taxon>Clostridia</taxon>
        <taxon>Halanaerobiales</taxon>
        <taxon>Halothermotrichaceae</taxon>
        <taxon>Halothermothrix</taxon>
    </lineage>
</organism>
<evidence type="ECO:0000256" key="4">
    <source>
        <dbReference type="ARBA" id="ARBA00022840"/>
    </source>
</evidence>
<protein>
    <submittedName>
        <fullName evidence="6">Oligopeptide/dipeptide ABC transporter, ATPase subunit</fullName>
    </submittedName>
</protein>
<dbReference type="SMART" id="SM00382">
    <property type="entry name" value="AAA"/>
    <property type="match status" value="1"/>
</dbReference>
<keyword evidence="3" id="KW-0547">Nucleotide-binding</keyword>
<evidence type="ECO:0000256" key="2">
    <source>
        <dbReference type="ARBA" id="ARBA00022448"/>
    </source>
</evidence>
<name>B8CXN5_HALOH</name>
<gene>
    <name evidence="6" type="ordered locus">Hore_13040</name>
</gene>
<dbReference type="GO" id="GO:0055085">
    <property type="term" value="P:transmembrane transport"/>
    <property type="evidence" value="ECO:0007669"/>
    <property type="project" value="UniProtKB-ARBA"/>
</dbReference>
<evidence type="ECO:0000313" key="6">
    <source>
        <dbReference type="EMBL" id="ACL70054.1"/>
    </source>
</evidence>
<evidence type="ECO:0000256" key="1">
    <source>
        <dbReference type="ARBA" id="ARBA00005417"/>
    </source>
</evidence>
<dbReference type="PROSITE" id="PS50893">
    <property type="entry name" value="ABC_TRANSPORTER_2"/>
    <property type="match status" value="1"/>
</dbReference>
<dbReference type="EMBL" id="CP001098">
    <property type="protein sequence ID" value="ACL70054.1"/>
    <property type="molecule type" value="Genomic_DNA"/>
</dbReference>
<feature type="domain" description="ABC transporter" evidence="5">
    <location>
        <begin position="6"/>
        <end position="262"/>
    </location>
</feature>
<dbReference type="Gene3D" id="3.40.50.300">
    <property type="entry name" value="P-loop containing nucleotide triphosphate hydrolases"/>
    <property type="match status" value="1"/>
</dbReference>
<dbReference type="GO" id="GO:0005524">
    <property type="term" value="F:ATP binding"/>
    <property type="evidence" value="ECO:0007669"/>
    <property type="project" value="UniProtKB-KW"/>
</dbReference>
<dbReference type="SUPFAM" id="SSF52540">
    <property type="entry name" value="P-loop containing nucleoside triphosphate hydrolases"/>
    <property type="match status" value="1"/>
</dbReference>
<sequence>MSDVILEVKDLKKWFPLRRSLGQVLRGERDYVKAVDGITFKIYRGEIFGLIGESGCGKTTTGKLIMKLLEPTSGQMIFNGKDVTYLDEEGLSEHKRKVQMIFQDPYASMNPRFKARDVLEEPLIIHNIGESKEVREEMAVKALREVKLTPPEEFMNRHPHMLSGGQRQRLATARTLILSPSFIVADEPVSMIDLSTRAEILQMMKDVQKNLNLTYLYITHDLSTARYFTDRIAVMYLGKIVEMGSVDDVVENTLHPYTMALISAVCEPVSGRVNKKKELPIKGEIPSAANIPEGCRFHPRCIYAKPECKEGDDPQLEEAEDGHFVACRRYKEI</sequence>
<dbReference type="OrthoDB" id="9806285at2"/>
<dbReference type="PANTHER" id="PTHR43776">
    <property type="entry name" value="TRANSPORT ATP-BINDING PROTEIN"/>
    <property type="match status" value="1"/>
</dbReference>
<evidence type="ECO:0000259" key="5">
    <source>
        <dbReference type="PROSITE" id="PS50893"/>
    </source>
</evidence>
<keyword evidence="2" id="KW-0813">Transport</keyword>
<dbReference type="PANTHER" id="PTHR43776:SF8">
    <property type="entry name" value="ABC TRANSPORTER, ATP-BINDING PROTEIN"/>
    <property type="match status" value="1"/>
</dbReference>
<dbReference type="STRING" id="373903.Hore_13040"/>
<dbReference type="NCBIfam" id="TIGR01727">
    <property type="entry name" value="oligo_HPY"/>
    <property type="match status" value="1"/>
</dbReference>
<keyword evidence="4" id="KW-0067">ATP-binding</keyword>
<evidence type="ECO:0000313" key="7">
    <source>
        <dbReference type="Proteomes" id="UP000000719"/>
    </source>
</evidence>
<dbReference type="InterPro" id="IPR013563">
    <property type="entry name" value="Oligopep_ABC_C"/>
</dbReference>
<proteinExistence type="inferred from homology"/>
<dbReference type="RefSeq" id="WP_012636238.1">
    <property type="nucleotide sequence ID" value="NC_011899.1"/>
</dbReference>
<dbReference type="GO" id="GO:0016887">
    <property type="term" value="F:ATP hydrolysis activity"/>
    <property type="evidence" value="ECO:0007669"/>
    <property type="project" value="InterPro"/>
</dbReference>
<dbReference type="Pfam" id="PF00005">
    <property type="entry name" value="ABC_tran"/>
    <property type="match status" value="1"/>
</dbReference>
<dbReference type="InterPro" id="IPR050319">
    <property type="entry name" value="ABC_transp_ATP-bind"/>
</dbReference>
<dbReference type="GO" id="GO:0015833">
    <property type="term" value="P:peptide transport"/>
    <property type="evidence" value="ECO:0007669"/>
    <property type="project" value="InterPro"/>
</dbReference>
<keyword evidence="7" id="KW-1185">Reference proteome</keyword>
<dbReference type="FunFam" id="3.40.50.300:FF:000016">
    <property type="entry name" value="Oligopeptide ABC transporter ATP-binding component"/>
    <property type="match status" value="1"/>
</dbReference>
<dbReference type="AlphaFoldDB" id="B8CXN5"/>
<dbReference type="Pfam" id="PF08352">
    <property type="entry name" value="oligo_HPY"/>
    <property type="match status" value="1"/>
</dbReference>
<dbReference type="InterPro" id="IPR027417">
    <property type="entry name" value="P-loop_NTPase"/>
</dbReference>
<reference evidence="6 7" key="1">
    <citation type="journal article" date="2009" name="PLoS ONE">
        <title>Genome analysis of the anaerobic thermohalophilic bacterium Halothermothrix orenii.</title>
        <authorList>
            <person name="Mavromatis K."/>
            <person name="Ivanova N."/>
            <person name="Anderson I."/>
            <person name="Lykidis A."/>
            <person name="Hooper S.D."/>
            <person name="Sun H."/>
            <person name="Kunin V."/>
            <person name="Lapidus A."/>
            <person name="Hugenholtz P."/>
            <person name="Patel B."/>
            <person name="Kyrpides N.C."/>
        </authorList>
    </citation>
    <scope>NUCLEOTIDE SEQUENCE [LARGE SCALE GENOMIC DNA]</scope>
    <source>
        <strain evidence="7">H 168 / OCM 544 / DSM 9562</strain>
    </source>
</reference>
<dbReference type="CDD" id="cd03257">
    <property type="entry name" value="ABC_NikE_OppD_transporters"/>
    <property type="match status" value="1"/>
</dbReference>
<accession>B8CXN5</accession>
<dbReference type="InterPro" id="IPR003593">
    <property type="entry name" value="AAA+_ATPase"/>
</dbReference>
<comment type="similarity">
    <text evidence="1">Belongs to the ABC transporter superfamily.</text>
</comment>
<dbReference type="eggNOG" id="COG4608">
    <property type="taxonomic scope" value="Bacteria"/>
</dbReference>